<dbReference type="OrthoDB" id="5296287at2759"/>
<dbReference type="InterPro" id="IPR036259">
    <property type="entry name" value="MFS_trans_sf"/>
</dbReference>
<dbReference type="PRINTS" id="PR00171">
    <property type="entry name" value="SUGRTRNSPORT"/>
</dbReference>
<evidence type="ECO:0000256" key="6">
    <source>
        <dbReference type="ARBA" id="ARBA00022847"/>
    </source>
</evidence>
<dbReference type="Pfam" id="PF00083">
    <property type="entry name" value="Sugar_tr"/>
    <property type="match status" value="1"/>
</dbReference>
<keyword evidence="13" id="KW-1185">Reference proteome</keyword>
<keyword evidence="7 10" id="KW-1133">Transmembrane helix</keyword>
<keyword evidence="3 9" id="KW-0813">Transport</keyword>
<evidence type="ECO:0000256" key="3">
    <source>
        <dbReference type="ARBA" id="ARBA00022448"/>
    </source>
</evidence>
<dbReference type="InterPro" id="IPR005829">
    <property type="entry name" value="Sugar_transporter_CS"/>
</dbReference>
<dbReference type="InterPro" id="IPR044778">
    <property type="entry name" value="MFS_STP/MST-like_plant"/>
</dbReference>
<dbReference type="SUPFAM" id="SSF103473">
    <property type="entry name" value="MFS general substrate transporter"/>
    <property type="match status" value="1"/>
</dbReference>
<gene>
    <name evidence="12" type="ORF">CJ030_MR7G000902</name>
</gene>
<feature type="transmembrane region" description="Helical" evidence="10">
    <location>
        <begin position="134"/>
        <end position="156"/>
    </location>
</feature>
<evidence type="ECO:0000256" key="7">
    <source>
        <dbReference type="ARBA" id="ARBA00022989"/>
    </source>
</evidence>
<evidence type="ECO:0000256" key="5">
    <source>
        <dbReference type="ARBA" id="ARBA00022692"/>
    </source>
</evidence>
<feature type="transmembrane region" description="Helical" evidence="10">
    <location>
        <begin position="22"/>
        <end position="42"/>
    </location>
</feature>
<dbReference type="PROSITE" id="PS50850">
    <property type="entry name" value="MFS"/>
    <property type="match status" value="1"/>
</dbReference>
<feature type="transmembrane region" description="Helical" evidence="10">
    <location>
        <begin position="281"/>
        <end position="305"/>
    </location>
</feature>
<dbReference type="PANTHER" id="PTHR23500">
    <property type="entry name" value="SOLUTE CARRIER FAMILY 2, FACILITATED GLUCOSE TRANSPORTER"/>
    <property type="match status" value="1"/>
</dbReference>
<organism evidence="12 13">
    <name type="scientific">Morella rubra</name>
    <name type="common">Chinese bayberry</name>
    <dbReference type="NCBI Taxonomy" id="262757"/>
    <lineage>
        <taxon>Eukaryota</taxon>
        <taxon>Viridiplantae</taxon>
        <taxon>Streptophyta</taxon>
        <taxon>Embryophyta</taxon>
        <taxon>Tracheophyta</taxon>
        <taxon>Spermatophyta</taxon>
        <taxon>Magnoliopsida</taxon>
        <taxon>eudicotyledons</taxon>
        <taxon>Gunneridae</taxon>
        <taxon>Pentapetalae</taxon>
        <taxon>rosids</taxon>
        <taxon>fabids</taxon>
        <taxon>Fagales</taxon>
        <taxon>Myricaceae</taxon>
        <taxon>Morella</taxon>
    </lineage>
</organism>
<dbReference type="GO" id="GO:0015145">
    <property type="term" value="F:monosaccharide transmembrane transporter activity"/>
    <property type="evidence" value="ECO:0007669"/>
    <property type="project" value="InterPro"/>
</dbReference>
<evidence type="ECO:0000259" key="11">
    <source>
        <dbReference type="PROSITE" id="PS50850"/>
    </source>
</evidence>
<dbReference type="InterPro" id="IPR005828">
    <property type="entry name" value="MFS_sugar_transport-like"/>
</dbReference>
<name>A0A6A1UYT0_9ROSI</name>
<evidence type="ECO:0000256" key="9">
    <source>
        <dbReference type="RuleBase" id="RU003346"/>
    </source>
</evidence>
<dbReference type="InterPro" id="IPR020846">
    <property type="entry name" value="MFS_dom"/>
</dbReference>
<dbReference type="Gene3D" id="1.20.1250.20">
    <property type="entry name" value="MFS general substrate transporter like domains"/>
    <property type="match status" value="1"/>
</dbReference>
<reference evidence="12 13" key="1">
    <citation type="journal article" date="2019" name="Plant Biotechnol. J.">
        <title>The red bayberry genome and genetic basis of sex determination.</title>
        <authorList>
            <person name="Jia H.M."/>
            <person name="Jia H.J."/>
            <person name="Cai Q.L."/>
            <person name="Wang Y."/>
            <person name="Zhao H.B."/>
            <person name="Yang W.F."/>
            <person name="Wang G.Y."/>
            <person name="Li Y.H."/>
            <person name="Zhan D.L."/>
            <person name="Shen Y.T."/>
            <person name="Niu Q.F."/>
            <person name="Chang L."/>
            <person name="Qiu J."/>
            <person name="Zhao L."/>
            <person name="Xie H.B."/>
            <person name="Fu W.Y."/>
            <person name="Jin J."/>
            <person name="Li X.W."/>
            <person name="Jiao Y."/>
            <person name="Zhou C.C."/>
            <person name="Tu T."/>
            <person name="Chai C.Y."/>
            <person name="Gao J.L."/>
            <person name="Fan L.J."/>
            <person name="van de Weg E."/>
            <person name="Wang J.Y."/>
            <person name="Gao Z.S."/>
        </authorList>
    </citation>
    <scope>NUCLEOTIDE SEQUENCE [LARGE SCALE GENOMIC DNA]</scope>
    <source>
        <tissue evidence="12">Leaves</tissue>
    </source>
</reference>
<dbReference type="InterPro" id="IPR003663">
    <property type="entry name" value="Sugar/inositol_transpt"/>
</dbReference>
<dbReference type="PANTHER" id="PTHR23500:SF511">
    <property type="entry name" value="SUGAR TRANSPORT PROTEIN 2"/>
    <property type="match status" value="1"/>
</dbReference>
<dbReference type="FunFam" id="1.20.1250.20:FF:000002">
    <property type="entry name" value="Sugar transport protein 13"/>
    <property type="match status" value="1"/>
</dbReference>
<feature type="transmembrane region" description="Helical" evidence="10">
    <location>
        <begin position="380"/>
        <end position="400"/>
    </location>
</feature>
<comment type="subcellular location">
    <subcellularLocation>
        <location evidence="1">Membrane</location>
        <topology evidence="1">Multi-pass membrane protein</topology>
    </subcellularLocation>
</comment>
<proteinExistence type="inferred from homology"/>
<keyword evidence="8 10" id="KW-0472">Membrane</keyword>
<dbReference type="EMBL" id="RXIC02000025">
    <property type="protein sequence ID" value="KAB1205565.1"/>
    <property type="molecule type" value="Genomic_DNA"/>
</dbReference>
<feature type="transmembrane region" description="Helical" evidence="10">
    <location>
        <begin position="449"/>
        <end position="468"/>
    </location>
</feature>
<feature type="transmembrane region" description="Helical" evidence="10">
    <location>
        <begin position="420"/>
        <end position="442"/>
    </location>
</feature>
<feature type="transmembrane region" description="Helical" evidence="10">
    <location>
        <begin position="317"/>
        <end position="339"/>
    </location>
</feature>
<dbReference type="AlphaFoldDB" id="A0A6A1UYT0"/>
<dbReference type="PROSITE" id="PS00216">
    <property type="entry name" value="SUGAR_TRANSPORT_1"/>
    <property type="match status" value="1"/>
</dbReference>
<feature type="transmembrane region" description="Helical" evidence="10">
    <location>
        <begin position="79"/>
        <end position="98"/>
    </location>
</feature>
<feature type="transmembrane region" description="Helical" evidence="10">
    <location>
        <begin position="110"/>
        <end position="128"/>
    </location>
</feature>
<evidence type="ECO:0000256" key="2">
    <source>
        <dbReference type="ARBA" id="ARBA00010992"/>
    </source>
</evidence>
<feature type="domain" description="Major facilitator superfamily (MFS) profile" evidence="11">
    <location>
        <begin position="25"/>
        <end position="472"/>
    </location>
</feature>
<feature type="transmembrane region" description="Helical" evidence="10">
    <location>
        <begin position="198"/>
        <end position="220"/>
    </location>
</feature>
<comment type="similarity">
    <text evidence="2 9">Belongs to the major facilitator superfamily. Sugar transporter (TC 2.A.1.1) family.</text>
</comment>
<accession>A0A6A1UYT0</accession>
<protein>
    <submittedName>
        <fullName evidence="12">Sugar transport protein 8</fullName>
    </submittedName>
</protein>
<dbReference type="NCBIfam" id="TIGR00879">
    <property type="entry name" value="SP"/>
    <property type="match status" value="1"/>
</dbReference>
<dbReference type="Proteomes" id="UP000516437">
    <property type="component" value="Chromosome 7"/>
</dbReference>
<evidence type="ECO:0000256" key="8">
    <source>
        <dbReference type="ARBA" id="ARBA00023136"/>
    </source>
</evidence>
<sequence>MPAAFAIANGAPEFSARLTTQVLVCSIIAAFGGLMFGYDIGISGGVTSMDDFLIKFFPAVYHKKHRAQENNYCKYDNQYLQLFTSSLYLAAIVASFFASMASKKYGRKPTIQAASIFFVVGAILNTAARNLGMLIAGRLFLGAGVGFGNQAVPLFISEIAPAKYRGGLNICFQLLITVGILCANLVNYGTSRMHPYGWRVSLGGAAVPAIILLLGSLLIVETPTSLIERGKKDEGLETLKKIRGVDDVGKEYEELLEATELAKQNKHSYRNLMKRSSRPQLVCGTMLQIFQQFTGINVIMFYAPVLFQTMGFASDASLLSAVVTGLVNVVSTLVAVFSVDKFGRKKLLIEAVVQMLITQTMMGGILTVHLKNSNAMPKSYATLMVVLICLFVSGFAWSWGPLGWLIPSEIFPLETRNAGFFFAVSTNMLFTFLIAQAFLTMLCRMRAGIFFFFGAWIVVMGLFAIFLLPETKGIPIDEMNERVWKKHWFWKRFFDDDVPETKPETA</sequence>
<keyword evidence="5 10" id="KW-0812">Transmembrane</keyword>
<evidence type="ECO:0000256" key="4">
    <source>
        <dbReference type="ARBA" id="ARBA00022597"/>
    </source>
</evidence>
<dbReference type="PROSITE" id="PS00217">
    <property type="entry name" value="SUGAR_TRANSPORT_2"/>
    <property type="match status" value="1"/>
</dbReference>
<evidence type="ECO:0000313" key="13">
    <source>
        <dbReference type="Proteomes" id="UP000516437"/>
    </source>
</evidence>
<dbReference type="GO" id="GO:0016020">
    <property type="term" value="C:membrane"/>
    <property type="evidence" value="ECO:0007669"/>
    <property type="project" value="UniProtKB-SubCell"/>
</dbReference>
<dbReference type="GO" id="GO:0015293">
    <property type="term" value="F:symporter activity"/>
    <property type="evidence" value="ECO:0007669"/>
    <property type="project" value="UniProtKB-KW"/>
</dbReference>
<keyword evidence="4 12" id="KW-0762">Sugar transport</keyword>
<evidence type="ECO:0000313" key="12">
    <source>
        <dbReference type="EMBL" id="KAB1205565.1"/>
    </source>
</evidence>
<keyword evidence="6" id="KW-0769">Symport</keyword>
<dbReference type="InterPro" id="IPR045262">
    <property type="entry name" value="STP/PLT_plant"/>
</dbReference>
<comment type="caution">
    <text evidence="12">The sequence shown here is derived from an EMBL/GenBank/DDBJ whole genome shotgun (WGS) entry which is preliminary data.</text>
</comment>
<evidence type="ECO:0000256" key="10">
    <source>
        <dbReference type="SAM" id="Phobius"/>
    </source>
</evidence>
<evidence type="ECO:0000256" key="1">
    <source>
        <dbReference type="ARBA" id="ARBA00004141"/>
    </source>
</evidence>
<feature type="transmembrane region" description="Helical" evidence="10">
    <location>
        <begin position="168"/>
        <end position="186"/>
    </location>
</feature>
<dbReference type="CDD" id="cd17361">
    <property type="entry name" value="MFS_STP"/>
    <property type="match status" value="1"/>
</dbReference>